<dbReference type="Gene3D" id="3.90.550.10">
    <property type="entry name" value="Spore Coat Polysaccharide Biosynthesis Protein SpsA, Chain A"/>
    <property type="match status" value="1"/>
</dbReference>
<gene>
    <name evidence="3" type="primary">abp1</name>
    <name evidence="3" type="ORF">SPC13_0012</name>
</gene>
<evidence type="ECO:0000256" key="2">
    <source>
        <dbReference type="ARBA" id="ARBA00022695"/>
    </source>
</evidence>
<name>Q4K1U0_STREE</name>
<dbReference type="InterPro" id="IPR029044">
    <property type="entry name" value="Nucleotide-diphossugar_trans"/>
</dbReference>
<keyword evidence="1 3" id="KW-0808">Transferase</keyword>
<dbReference type="InterPro" id="IPR034683">
    <property type="entry name" value="IspD/TarI"/>
</dbReference>
<dbReference type="AlphaFoldDB" id="Q4K1U0"/>
<dbReference type="OrthoDB" id="9806837at2"/>
<organism evidence="3">
    <name type="scientific">Streptococcus pneumoniae</name>
    <dbReference type="NCBI Taxonomy" id="1313"/>
    <lineage>
        <taxon>Bacteria</taxon>
        <taxon>Bacillati</taxon>
        <taxon>Bacillota</taxon>
        <taxon>Bacilli</taxon>
        <taxon>Lactobacillales</taxon>
        <taxon>Streptococcaceae</taxon>
        <taxon>Streptococcus</taxon>
    </lineage>
</organism>
<dbReference type="Pfam" id="PF01128">
    <property type="entry name" value="IspD"/>
    <property type="match status" value="1"/>
</dbReference>
<dbReference type="PANTHER" id="PTHR43015:SF1">
    <property type="entry name" value="D-RIBITOL-5-PHOSPHATE CYTIDYLYLTRANSFERASE"/>
    <property type="match status" value="1"/>
</dbReference>
<dbReference type="GO" id="GO:0070567">
    <property type="term" value="F:cytidylyltransferase activity"/>
    <property type="evidence" value="ECO:0007669"/>
    <property type="project" value="InterPro"/>
</dbReference>
<evidence type="ECO:0000313" key="3">
    <source>
        <dbReference type="EMBL" id="CAI33305.1"/>
    </source>
</evidence>
<reference evidence="3" key="1">
    <citation type="journal article" date="2006" name="PLoS Genet.">
        <title>Genetic analysis of the capsular biosynthetic locus from all 90 pneumococcal serotypes.</title>
        <authorList>
            <person name="Bentley S.D."/>
            <person name="Aanensen D.M."/>
            <person name="Mavroidi A."/>
            <person name="Saunders D."/>
            <person name="Rabbinowitsch E."/>
            <person name="Collins M."/>
            <person name="Donohoe K."/>
            <person name="Harris D."/>
            <person name="Murphy L."/>
            <person name="Quail M.A."/>
            <person name="Samuel G."/>
            <person name="Skovsted I.C."/>
            <person name="Kaltoft M.S."/>
            <person name="Barrell B."/>
            <person name="Reeves P.R."/>
            <person name="Parkhill J."/>
            <person name="Spratt B.G."/>
        </authorList>
    </citation>
    <scope>NUCLEOTIDE SEQUENCE</scope>
    <source>
        <strain evidence="3">34357</strain>
    </source>
</reference>
<evidence type="ECO:0000256" key="1">
    <source>
        <dbReference type="ARBA" id="ARBA00022679"/>
    </source>
</evidence>
<keyword evidence="2" id="KW-0548">Nucleotidyltransferase</keyword>
<accession>Q4K1U0</accession>
<proteinExistence type="predicted"/>
<dbReference type="CDD" id="cd02516">
    <property type="entry name" value="CDP-ME_synthetase"/>
    <property type="match status" value="1"/>
</dbReference>
<sequence>MKIALLTASGIGSRIKQDIPKQFIHVDNKPLIIHTLEKFQNHPNIDEICVVVLKGWEEMLKTYARQFNITKLKYIVNGGETGQLSIYNGLNEIKKNNIDRQVTVLIHDGNRPMVSNEIIDDAFSTYSRYGNAVAAIPCVEVTFVLDNETENHSISSLKRELLRRTQTPHVYNLDDILELHNRALENGITEVAASCELMKMFGKETYFSMGSEKNLKITTLDDLEIFKALLKSKKEDWIKD</sequence>
<dbReference type="GO" id="GO:0005829">
    <property type="term" value="C:cytosol"/>
    <property type="evidence" value="ECO:0007669"/>
    <property type="project" value="TreeGrafter"/>
</dbReference>
<protein>
    <submittedName>
        <fullName evidence="3">Putative IspD-family transferase (Arabinitol) Abp1</fullName>
    </submittedName>
</protein>
<dbReference type="EMBL" id="CR931661">
    <property type="protein sequence ID" value="CAI33305.1"/>
    <property type="molecule type" value="Genomic_DNA"/>
</dbReference>
<dbReference type="RefSeq" id="WP_050200407.1">
    <property type="nucleotide sequence ID" value="NZ_CFCN01000007.1"/>
</dbReference>
<dbReference type="PANTHER" id="PTHR43015">
    <property type="entry name" value="D-RIBITOL-5-PHOSPHATE CYTIDYLYLTRANSFERASE"/>
    <property type="match status" value="1"/>
</dbReference>
<dbReference type="SUPFAM" id="SSF53448">
    <property type="entry name" value="Nucleotide-diphospho-sugar transferases"/>
    <property type="match status" value="1"/>
</dbReference>